<dbReference type="InterPro" id="IPR050574">
    <property type="entry name" value="HPF/YfiA_ribosome-assoc"/>
</dbReference>
<dbReference type="InterPro" id="IPR036567">
    <property type="entry name" value="RHF-like"/>
</dbReference>
<dbReference type="CDD" id="cd00552">
    <property type="entry name" value="RaiA"/>
    <property type="match status" value="1"/>
</dbReference>
<keyword evidence="1" id="KW-0810">Translation regulation</keyword>
<dbReference type="GO" id="GO:0045900">
    <property type="term" value="P:negative regulation of translational elongation"/>
    <property type="evidence" value="ECO:0007669"/>
    <property type="project" value="TreeGrafter"/>
</dbReference>
<dbReference type="NCBIfam" id="NF007780">
    <property type="entry name" value="PRK10470.1"/>
    <property type="match status" value="1"/>
</dbReference>
<proteinExistence type="inferred from homology"/>
<evidence type="ECO:0000256" key="3">
    <source>
        <dbReference type="ARBA" id="ARBA00038695"/>
    </source>
</evidence>
<comment type="similarity">
    <text evidence="2">Belongs to the HPF/YfiA ribosome-associated protein family. Short HPF subfamily.</text>
</comment>
<evidence type="ECO:0000256" key="1">
    <source>
        <dbReference type="ARBA" id="ARBA00022845"/>
    </source>
</evidence>
<accession>A0A3B0LXA2</accession>
<organism evidence="6">
    <name type="scientific">Arsenophonus endosymbiont of Trialeurodes vaporariorum</name>
    <dbReference type="NCBI Taxonomy" id="235567"/>
    <lineage>
        <taxon>Bacteria</taxon>
        <taxon>Pseudomonadati</taxon>
        <taxon>Pseudomonadota</taxon>
        <taxon>Gammaproteobacteria</taxon>
        <taxon>Enterobacterales</taxon>
        <taxon>Morganellaceae</taxon>
        <taxon>Arsenophonus</taxon>
    </lineage>
</organism>
<dbReference type="GO" id="GO:0022627">
    <property type="term" value="C:cytosolic small ribosomal subunit"/>
    <property type="evidence" value="ECO:0007669"/>
    <property type="project" value="TreeGrafter"/>
</dbReference>
<dbReference type="NCBIfam" id="TIGR00741">
    <property type="entry name" value="yfiA"/>
    <property type="match status" value="1"/>
</dbReference>
<evidence type="ECO:0000256" key="5">
    <source>
        <dbReference type="ARBA" id="ARBA00041319"/>
    </source>
</evidence>
<dbReference type="EMBL" id="UFQR01000004">
    <property type="protein sequence ID" value="SSW95431.1"/>
    <property type="molecule type" value="Genomic_DNA"/>
</dbReference>
<dbReference type="Pfam" id="PF02482">
    <property type="entry name" value="Ribosomal_S30AE"/>
    <property type="match status" value="1"/>
</dbReference>
<dbReference type="PANTHER" id="PTHR33231">
    <property type="entry name" value="30S RIBOSOMAL PROTEIN"/>
    <property type="match status" value="1"/>
</dbReference>
<dbReference type="AlphaFoldDB" id="A0A3B0LXA2"/>
<dbReference type="PANTHER" id="PTHR33231:SF1">
    <property type="entry name" value="30S RIBOSOMAL PROTEIN"/>
    <property type="match status" value="1"/>
</dbReference>
<name>A0A3B0LXA2_9GAMM</name>
<evidence type="ECO:0000313" key="6">
    <source>
        <dbReference type="EMBL" id="SSW95431.1"/>
    </source>
</evidence>
<dbReference type="InterPro" id="IPR003489">
    <property type="entry name" value="RHF/RaiA"/>
</dbReference>
<dbReference type="FunFam" id="3.30.160.100:FF:000001">
    <property type="entry name" value="Ribosome hibernation promoting factor"/>
    <property type="match status" value="1"/>
</dbReference>
<comment type="subunit">
    <text evidence="3">Associates exclusively with 100S ribosomes, which are dimers of 70S ribosomes.</text>
</comment>
<dbReference type="GO" id="GO:0043024">
    <property type="term" value="F:ribosomal small subunit binding"/>
    <property type="evidence" value="ECO:0007669"/>
    <property type="project" value="TreeGrafter"/>
</dbReference>
<dbReference type="SUPFAM" id="SSF69754">
    <property type="entry name" value="Ribosome binding protein Y (YfiA homologue)"/>
    <property type="match status" value="1"/>
</dbReference>
<dbReference type="Gene3D" id="3.30.160.100">
    <property type="entry name" value="Ribosome hibernation promotion factor-like"/>
    <property type="match status" value="1"/>
</dbReference>
<gene>
    <name evidence="6" type="primary">hpf</name>
    <name evidence="6" type="ORF">ARTV_1291</name>
</gene>
<protein>
    <recommendedName>
        <fullName evidence="4">Ribosome hibernation promoting factor</fullName>
    </recommendedName>
    <alternativeName>
        <fullName evidence="5">Hibernation factor HPF</fullName>
    </alternativeName>
</protein>
<evidence type="ECO:0000256" key="4">
    <source>
        <dbReference type="ARBA" id="ARBA00041148"/>
    </source>
</evidence>
<sequence>MEFQITGQNIKITEALRQTVEEKCSKFEQYFNHINAIHVILKVQKFNQIAEATAKVNGAELHASAQEYDMYAAIDAMVEKMARQLTKYKEKLKQH</sequence>
<reference evidence="6" key="1">
    <citation type="submission" date="2018-04" db="EMBL/GenBank/DDBJ databases">
        <authorList>
            <person name="Go L.Y."/>
            <person name="Mitchell J.A."/>
        </authorList>
    </citation>
    <scope>NUCLEOTIDE SEQUENCE</scope>
    <source>
        <strain evidence="6">ARTV</strain>
    </source>
</reference>
<evidence type="ECO:0000256" key="2">
    <source>
        <dbReference type="ARBA" id="ARBA00038434"/>
    </source>
</evidence>